<keyword evidence="2" id="KW-1185">Reference proteome</keyword>
<proteinExistence type="predicted"/>
<dbReference type="Proteomes" id="UP000216947">
    <property type="component" value="Unassembled WGS sequence"/>
</dbReference>
<sequence>MAVLSMAMLLSACGAGPSAVTTQKADKTAREERCYQEFAALRKLDPAAYELYRQQFQTINDGYGVYKDNEPLVDGSSSEVMLTEINKALSLVCVRIKNAVYSNMMNRVDALSTL</sequence>
<protein>
    <submittedName>
        <fullName evidence="1">Uncharacterized protein</fullName>
    </submittedName>
</protein>
<evidence type="ECO:0000313" key="2">
    <source>
        <dbReference type="Proteomes" id="UP000216947"/>
    </source>
</evidence>
<evidence type="ECO:0000313" key="1">
    <source>
        <dbReference type="EMBL" id="OZI16817.1"/>
    </source>
</evidence>
<accession>A0A261QWA5</accession>
<dbReference type="EMBL" id="NEVK01000008">
    <property type="protein sequence ID" value="OZI16817.1"/>
    <property type="molecule type" value="Genomic_DNA"/>
</dbReference>
<reference evidence="2" key="1">
    <citation type="submission" date="2017-05" db="EMBL/GenBank/DDBJ databases">
        <title>Complete and WGS of Bordetella genogroups.</title>
        <authorList>
            <person name="Spilker T."/>
            <person name="Lipuma J."/>
        </authorList>
    </citation>
    <scope>NUCLEOTIDE SEQUENCE [LARGE SCALE GENOMIC DNA]</scope>
    <source>
        <strain evidence="2">AU18089</strain>
    </source>
</reference>
<gene>
    <name evidence="1" type="ORF">CAL19_19360</name>
</gene>
<organism evidence="1 2">
    <name type="scientific">Bordetella genomosp. 7</name>
    <dbReference type="NCBI Taxonomy" id="1416805"/>
    <lineage>
        <taxon>Bacteria</taxon>
        <taxon>Pseudomonadati</taxon>
        <taxon>Pseudomonadota</taxon>
        <taxon>Betaproteobacteria</taxon>
        <taxon>Burkholderiales</taxon>
        <taxon>Alcaligenaceae</taxon>
        <taxon>Bordetella</taxon>
    </lineage>
</organism>
<dbReference type="AlphaFoldDB" id="A0A261QWA5"/>
<name>A0A261QWA5_9BORD</name>
<comment type="caution">
    <text evidence="1">The sequence shown here is derived from an EMBL/GenBank/DDBJ whole genome shotgun (WGS) entry which is preliminary data.</text>
</comment>